<dbReference type="GO" id="GO:0046740">
    <property type="term" value="P:transport of virus in host, cell to cell"/>
    <property type="evidence" value="ECO:0007669"/>
    <property type="project" value="UniProtKB-KW"/>
</dbReference>
<evidence type="ECO:0000256" key="8">
    <source>
        <dbReference type="ARBA" id="ARBA00022562"/>
    </source>
</evidence>
<dbReference type="GO" id="GO:0030430">
    <property type="term" value="C:host cell cytoplasm"/>
    <property type="evidence" value="ECO:0007669"/>
    <property type="project" value="UniProtKB-SubCell"/>
</dbReference>
<dbReference type="Gene3D" id="2.60.120.20">
    <property type="match status" value="1"/>
</dbReference>
<keyword evidence="7" id="KW-1032">Host cell membrane</keyword>
<dbReference type="GO" id="GO:0005198">
    <property type="term" value="F:structural molecule activity"/>
    <property type="evidence" value="ECO:0007669"/>
    <property type="project" value="InterPro"/>
</dbReference>
<evidence type="ECO:0000313" key="20">
    <source>
        <dbReference type="Proteomes" id="UP000201565"/>
    </source>
</evidence>
<dbReference type="GO" id="GO:0051027">
    <property type="term" value="P:DNA transport"/>
    <property type="evidence" value="ECO:0007669"/>
    <property type="project" value="InterPro"/>
</dbReference>
<evidence type="ECO:0000256" key="15">
    <source>
        <dbReference type="ARBA" id="ARBA00025176"/>
    </source>
</evidence>
<dbReference type="OrthoDB" id="8326at10239"/>
<keyword evidence="20" id="KW-1185">Reference proteome</keyword>
<comment type="subunit">
    <text evidence="16">Binds to single-stranded and double-stranded viral DNA. Interacts with the host nuclear shuttle interacting (NSI) protein. This interaction may allow NSP to recruit NSI monomers to the viral genome and thus regulate nuclear export of viral genome by NSP.</text>
</comment>
<comment type="function">
    <text evidence="15">Binds to the genomic viral ssDNA, shuttles it into and out of the cell nucleus. Begomoviruses use 2 proteins to transport their DNA from cell to cell. The nuclear shuttle protein (NSP) shuttles it between nucleus and cytoplasm and the movement protein (MP) probably transports the DNA-NSP complex to the cell periphery and facilitates movement across the cell wall.</text>
</comment>
<keyword evidence="8" id="KW-1048">Host nucleus</keyword>
<accession>A0A0C5B7Q8</accession>
<keyword evidence="6" id="KW-0813">Transport</keyword>
<name>A0A0C5B7Q8_9GEMI</name>
<keyword evidence="13" id="KW-0472">Membrane</keyword>
<dbReference type="RefSeq" id="YP_009121934.1">
    <property type="nucleotide sequence ID" value="NC_026513.1"/>
</dbReference>
<evidence type="ECO:0000256" key="14">
    <source>
        <dbReference type="ARBA" id="ARBA00023200"/>
    </source>
</evidence>
<evidence type="ECO:0000256" key="3">
    <source>
        <dbReference type="ARBA" id="ARBA00004501"/>
    </source>
</evidence>
<dbReference type="Proteomes" id="UP000201565">
    <property type="component" value="Genome"/>
</dbReference>
<keyword evidence="9" id="KW-0945">Host-virus interaction</keyword>
<gene>
    <name evidence="19" type="primary">BV1</name>
</gene>
<dbReference type="GO" id="GO:0043657">
    <property type="term" value="C:host cell"/>
    <property type="evidence" value="ECO:0007669"/>
    <property type="project" value="InterPro"/>
</dbReference>
<sequence length="254" mass="28793">MYSSARRSVRTPYRAFSVRKTARKSVAFSSTKPPVNRALSYESSKKTYVSRTIEDVHSGQSLQLSQQSDYTSFVSFPSLSHDGSFGRSFDHIKLMSIRVSGTIQVSCVNSDDPMGVSPQFNGIFMLSIICDKRPFVPDGVTTLPKFQELFGSYESVYGSPRLKDNVRHRYRLLGHVKKYISSDKTHVQVPFFFRRRISSRKYPIWSSFKDPESSQTGGNYKNISKNALIISCVWVSVQNSNCSVYSQNVLHYVG</sequence>
<evidence type="ECO:0000256" key="11">
    <source>
        <dbReference type="ARBA" id="ARBA00023031"/>
    </source>
</evidence>
<protein>
    <recommendedName>
        <fullName evidence="5">Nuclear shuttle protein</fullName>
    </recommendedName>
    <alternativeName>
        <fullName evidence="17">Protein BR1</fullName>
    </alternativeName>
    <alternativeName>
        <fullName evidence="18">Protein BV1</fullName>
    </alternativeName>
</protein>
<dbReference type="InterPro" id="IPR000263">
    <property type="entry name" value="GV_A/BR1_coat"/>
</dbReference>
<dbReference type="EMBL" id="KP663484">
    <property type="protein sequence ID" value="AJM13608.1"/>
    <property type="molecule type" value="Genomic_DNA"/>
</dbReference>
<evidence type="ECO:0000256" key="7">
    <source>
        <dbReference type="ARBA" id="ARBA00022511"/>
    </source>
</evidence>
<keyword evidence="12" id="KW-0238">DNA-binding</keyword>
<organism evidence="19 20">
    <name type="scientific">Asystasia mosaic Madagascar virus</name>
    <dbReference type="NCBI Taxonomy" id="1611435"/>
    <lineage>
        <taxon>Viruses</taxon>
        <taxon>Monodnaviria</taxon>
        <taxon>Shotokuvirae</taxon>
        <taxon>Cressdnaviricota</taxon>
        <taxon>Repensiviricetes</taxon>
        <taxon>Geplafuvirales</taxon>
        <taxon>Geminiviridae</taxon>
        <taxon>Begomovirus</taxon>
        <taxon>Begomovirus asystasiae</taxon>
    </lineage>
</organism>
<dbReference type="GO" id="GO:0020002">
    <property type="term" value="C:host cell plasma membrane"/>
    <property type="evidence" value="ECO:0007669"/>
    <property type="project" value="UniProtKB-SubCell"/>
</dbReference>
<evidence type="ECO:0000256" key="9">
    <source>
        <dbReference type="ARBA" id="ARBA00022581"/>
    </source>
</evidence>
<keyword evidence="11" id="KW-0916">Viral movement protein</keyword>
<dbReference type="GO" id="GO:0019028">
    <property type="term" value="C:viral capsid"/>
    <property type="evidence" value="ECO:0007669"/>
    <property type="project" value="InterPro"/>
</dbReference>
<evidence type="ECO:0000256" key="1">
    <source>
        <dbReference type="ARBA" id="ARBA00004147"/>
    </source>
</evidence>
<comment type="similarity">
    <text evidence="4">Belongs to the begomovirus nuclear shuttle protein family.</text>
</comment>
<dbReference type="PRINTS" id="PR00225">
    <property type="entry name" value="GEMCOATBR1"/>
</dbReference>
<evidence type="ECO:0000256" key="2">
    <source>
        <dbReference type="ARBA" id="ARBA00004192"/>
    </source>
</evidence>
<evidence type="ECO:0000256" key="16">
    <source>
        <dbReference type="ARBA" id="ARBA00026026"/>
    </source>
</evidence>
<evidence type="ECO:0000256" key="13">
    <source>
        <dbReference type="ARBA" id="ARBA00023136"/>
    </source>
</evidence>
<reference evidence="19 20" key="1">
    <citation type="submission" date="2015-01" db="EMBL/GenBank/DDBJ databases">
        <title>Asystasia mosaic Madagascar virus: a novel bipartite begomovirus infecting the weed Asystasia gangetica in Madagascar.</title>
        <authorList>
            <person name="De Bruyn A."/>
            <person name="Harimalala M."/>
            <person name="Ranomenjanahary S."/>
            <person name="Reynaud B."/>
            <person name="Lefeuvre P."/>
            <person name="Lett J.-M."/>
        </authorList>
    </citation>
    <scope>NUCLEOTIDE SEQUENCE [LARGE SCALE GENOMIC DNA]</scope>
    <source>
        <strain evidence="19">MG493</strain>
    </source>
</reference>
<comment type="subcellular location">
    <subcellularLocation>
        <location evidence="3">Host cell membrane</location>
        <topology evidence="3">Peripheral membrane protein</topology>
        <orientation evidence="3">Cytoplasmic side</orientation>
    </subcellularLocation>
    <subcellularLocation>
        <location evidence="2">Host cytoplasm</location>
    </subcellularLocation>
    <subcellularLocation>
        <location evidence="1">Host nucleus</location>
    </subcellularLocation>
</comment>
<dbReference type="InterPro" id="IPR001530">
    <property type="entry name" value="Gemini_BR1"/>
</dbReference>
<dbReference type="GO" id="GO:0042025">
    <property type="term" value="C:host cell nucleus"/>
    <property type="evidence" value="ECO:0007669"/>
    <property type="project" value="UniProtKB-SubCell"/>
</dbReference>
<dbReference type="GeneID" id="23632155"/>
<keyword evidence="10" id="KW-1043">Host membrane</keyword>
<dbReference type="GO" id="GO:0003697">
    <property type="term" value="F:single-stranded DNA binding"/>
    <property type="evidence" value="ECO:0007669"/>
    <property type="project" value="InterPro"/>
</dbReference>
<dbReference type="Pfam" id="PF00844">
    <property type="entry name" value="Gemini_coat"/>
    <property type="match status" value="1"/>
</dbReference>
<evidence type="ECO:0000256" key="5">
    <source>
        <dbReference type="ARBA" id="ARBA00014908"/>
    </source>
</evidence>
<proteinExistence type="inferred from homology"/>
<dbReference type="InterPro" id="IPR029053">
    <property type="entry name" value="Viral_coat"/>
</dbReference>
<dbReference type="KEGG" id="vg:23632155"/>
<evidence type="ECO:0000256" key="4">
    <source>
        <dbReference type="ARBA" id="ARBA00005789"/>
    </source>
</evidence>
<evidence type="ECO:0000256" key="12">
    <source>
        <dbReference type="ARBA" id="ARBA00023125"/>
    </source>
</evidence>
<evidence type="ECO:0000256" key="17">
    <source>
        <dbReference type="ARBA" id="ARBA00029578"/>
    </source>
</evidence>
<keyword evidence="14" id="KW-1035">Host cytoplasm</keyword>
<evidence type="ECO:0000256" key="6">
    <source>
        <dbReference type="ARBA" id="ARBA00022448"/>
    </source>
</evidence>
<evidence type="ECO:0000256" key="18">
    <source>
        <dbReference type="ARBA" id="ARBA00029763"/>
    </source>
</evidence>
<evidence type="ECO:0000256" key="10">
    <source>
        <dbReference type="ARBA" id="ARBA00022870"/>
    </source>
</evidence>
<evidence type="ECO:0000313" key="19">
    <source>
        <dbReference type="EMBL" id="AJM13608.1"/>
    </source>
</evidence>